<dbReference type="EMBL" id="LIUT01000001">
    <property type="protein sequence ID" value="KOR90297.1"/>
    <property type="molecule type" value="Genomic_DNA"/>
</dbReference>
<dbReference type="InterPro" id="IPR027479">
    <property type="entry name" value="S-Me-THD_N_sf"/>
</dbReference>
<dbReference type="Pfam" id="PF06032">
    <property type="entry name" value="S-Me-THD_N"/>
    <property type="match status" value="1"/>
</dbReference>
<dbReference type="PATRIC" id="fig|1705565.3.peg.5045"/>
<proteinExistence type="predicted"/>
<dbReference type="RefSeq" id="WP_054403240.1">
    <property type="nucleotide sequence ID" value="NZ_LIUT01000001.1"/>
</dbReference>
<dbReference type="Gene3D" id="3.40.1610.10">
    <property type="entry name" value="CV3147-like domain"/>
    <property type="match status" value="1"/>
</dbReference>
<evidence type="ECO:0000259" key="1">
    <source>
        <dbReference type="Pfam" id="PF06032"/>
    </source>
</evidence>
<dbReference type="Pfam" id="PF20906">
    <property type="entry name" value="S-Me-THD_C"/>
    <property type="match status" value="1"/>
</dbReference>
<organism evidence="3 4">
    <name type="scientific">Paenibacillus solani</name>
    <dbReference type="NCBI Taxonomy" id="1705565"/>
    <lineage>
        <taxon>Bacteria</taxon>
        <taxon>Bacillati</taxon>
        <taxon>Bacillota</taxon>
        <taxon>Bacilli</taxon>
        <taxon>Bacillales</taxon>
        <taxon>Paenibacillaceae</taxon>
        <taxon>Paenibacillus</taxon>
    </lineage>
</organism>
<evidence type="ECO:0000259" key="2">
    <source>
        <dbReference type="Pfam" id="PF20906"/>
    </source>
</evidence>
<dbReference type="AlphaFoldDB" id="A0A0M1P7A7"/>
<reference evidence="4" key="1">
    <citation type="submission" date="2015-08" db="EMBL/GenBank/DDBJ databases">
        <title>Genome sequencing project for genomic taxonomy and phylogenomics of Bacillus-like bacteria.</title>
        <authorList>
            <person name="Liu B."/>
            <person name="Wang J."/>
            <person name="Zhu Y."/>
            <person name="Liu G."/>
            <person name="Chen Q."/>
            <person name="Chen Z."/>
            <person name="Lan J."/>
            <person name="Che J."/>
            <person name="Ge C."/>
            <person name="Shi H."/>
            <person name="Pan Z."/>
            <person name="Liu X."/>
        </authorList>
    </citation>
    <scope>NUCLEOTIDE SEQUENCE [LARGE SCALE GENOMIC DNA]</scope>
    <source>
        <strain evidence="4">FJAT-22460</strain>
    </source>
</reference>
<feature type="domain" description="S-Me-THD N-terminal" evidence="1">
    <location>
        <begin position="8"/>
        <end position="164"/>
    </location>
</feature>
<dbReference type="Gene3D" id="2.40.390.10">
    <property type="entry name" value="CV3147-like"/>
    <property type="match status" value="1"/>
</dbReference>
<keyword evidence="4" id="KW-1185">Reference proteome</keyword>
<gene>
    <name evidence="3" type="ORF">AM231_14960</name>
</gene>
<name>A0A0M1P7A7_9BACL</name>
<dbReference type="Proteomes" id="UP000036932">
    <property type="component" value="Unassembled WGS sequence"/>
</dbReference>
<dbReference type="InterPro" id="IPR010318">
    <property type="entry name" value="S-Me-THD_N"/>
</dbReference>
<evidence type="ECO:0008006" key="5">
    <source>
        <dbReference type="Google" id="ProtNLM"/>
    </source>
</evidence>
<comment type="caution">
    <text evidence="3">The sequence shown here is derived from an EMBL/GenBank/DDBJ whole genome shotgun (WGS) entry which is preliminary data.</text>
</comment>
<sequence length="367" mass="40059">MRYLDQAAVEHIAVGAAFLGTGGGGDPYIGKLMALSAIKKFGPVKLYSVDEIGDEDFFIPAAMMGAPSVLVEKFPRGDEFVKVFQKLANYLGKDKIAGTFPMEAGGVNSMIPIVVAAQLGLPLIDCDGMGRAFPELQMVTFNLDGIPATPMAITDEKGNIGIFETIDNKWTERLARVATVEMGASALVSLYPATGAQIKRSGVHHIVTLSQQIGEIITSKNRDAKDKLQELLKLVSGYELFQGKIVDVIRETKGGFNLGRMHLEGIEVFKAGEMKVHFQNENLVAELNGQVAAMTPDLICLVDYETLLPVTTESLKYGKRVRVIGLPAHEKWRTEKGIQTAGPKYFGYDYDYVPIEELVKKAVTENV</sequence>
<dbReference type="InterPro" id="IPR048350">
    <property type="entry name" value="S-Me-THD-like_C"/>
</dbReference>
<protein>
    <recommendedName>
        <fullName evidence="5">Hydantoinase</fullName>
    </recommendedName>
</protein>
<dbReference type="SUPFAM" id="SSF160991">
    <property type="entry name" value="CV3147-like"/>
    <property type="match status" value="1"/>
</dbReference>
<evidence type="ECO:0000313" key="3">
    <source>
        <dbReference type="EMBL" id="KOR90297.1"/>
    </source>
</evidence>
<evidence type="ECO:0000313" key="4">
    <source>
        <dbReference type="Proteomes" id="UP000036932"/>
    </source>
</evidence>
<dbReference type="OrthoDB" id="7441206at2"/>
<feature type="domain" description="S-Me-THD-like C-terminal" evidence="2">
    <location>
        <begin position="167"/>
        <end position="355"/>
    </location>
</feature>
<accession>A0A0M1P7A7</accession>
<dbReference type="InterPro" id="IPR024071">
    <property type="entry name" value="S-Me-THD_C_sf"/>
</dbReference>